<dbReference type="InterPro" id="IPR013328">
    <property type="entry name" value="6PGD_dom2"/>
</dbReference>
<feature type="domain" description="6-phosphogluconate dehydrogenase NADP-binding" evidence="3">
    <location>
        <begin position="2"/>
        <end position="159"/>
    </location>
</feature>
<dbReference type="SUPFAM" id="SSF48179">
    <property type="entry name" value="6-phosphogluconate dehydrogenase C-terminal domain-like"/>
    <property type="match status" value="1"/>
</dbReference>
<reference evidence="5" key="1">
    <citation type="submission" date="2019-02" db="EMBL/GenBank/DDBJ databases">
        <authorList>
            <person name="Li S.-H."/>
        </authorList>
    </citation>
    <scope>NUCLEOTIDE SEQUENCE</scope>
    <source>
        <strain evidence="5">IMCC8485</strain>
    </source>
</reference>
<dbReference type="Proteomes" id="UP001143307">
    <property type="component" value="Unassembled WGS sequence"/>
</dbReference>
<dbReference type="Pfam" id="PF14833">
    <property type="entry name" value="NAD_binding_11"/>
    <property type="match status" value="1"/>
</dbReference>
<sequence length="326" mass="34531">MTVGFIGLGNVGAKLAGSLLRNDVSLMVRDLDEGLAKPFLDAGAQWADSPAAMAQAADVIITCLPSPAACAEVMEGEGGLLEALGPGKIWIEMSTTDYREVQRLGQKVKDLGAQPADCPVSGGCHRAATGNIAILAGCERSVFDAILPLLTILGRRVLHSGPLGSASKIKVMTNYLATANLVTLCEALVTASKSDLDLATVYEAIRISSGNSFVHETESQVILNGSRDINFTMDLVLKDIGLFQSMAEEAGVPLEISPQLIEIFEDGQSRFGEREWSPNIIRRLEEACDTRVLAEGFPAQMSDLEPEEAGYEVVPPGPIPAAGALH</sequence>
<dbReference type="Gene3D" id="1.10.1040.10">
    <property type="entry name" value="N-(1-d-carboxylethyl)-l-norvaline Dehydrogenase, domain 2"/>
    <property type="match status" value="1"/>
</dbReference>
<evidence type="ECO:0000256" key="1">
    <source>
        <dbReference type="ARBA" id="ARBA00023002"/>
    </source>
</evidence>
<evidence type="ECO:0000313" key="6">
    <source>
        <dbReference type="Proteomes" id="UP001143307"/>
    </source>
</evidence>
<keyword evidence="2" id="KW-0520">NAD</keyword>
<feature type="domain" description="3-hydroxyisobutyrate dehydrogenase-like NAD-binding" evidence="4">
    <location>
        <begin position="164"/>
        <end position="275"/>
    </location>
</feature>
<accession>A0ABT3SY87</accession>
<proteinExistence type="predicted"/>
<evidence type="ECO:0000259" key="4">
    <source>
        <dbReference type="Pfam" id="PF14833"/>
    </source>
</evidence>
<dbReference type="InterPro" id="IPR036291">
    <property type="entry name" value="NAD(P)-bd_dom_sf"/>
</dbReference>
<keyword evidence="6" id="KW-1185">Reference proteome</keyword>
<organism evidence="5 6">
    <name type="scientific">Candidatus Seongchinamella marina</name>
    <dbReference type="NCBI Taxonomy" id="2518990"/>
    <lineage>
        <taxon>Bacteria</taxon>
        <taxon>Pseudomonadati</taxon>
        <taxon>Pseudomonadota</taxon>
        <taxon>Gammaproteobacteria</taxon>
        <taxon>Cellvibrionales</taxon>
        <taxon>Halieaceae</taxon>
        <taxon>Seongchinamella</taxon>
    </lineage>
</organism>
<dbReference type="InterPro" id="IPR006115">
    <property type="entry name" value="6PGDH_NADP-bd"/>
</dbReference>
<dbReference type="PANTHER" id="PTHR43060:SF15">
    <property type="entry name" value="3-HYDROXYISOBUTYRATE DEHYDROGENASE-LIKE 1, MITOCHONDRIAL-RELATED"/>
    <property type="match status" value="1"/>
</dbReference>
<dbReference type="InterPro" id="IPR029154">
    <property type="entry name" value="HIBADH-like_NADP-bd"/>
</dbReference>
<name>A0ABT3SY87_9GAMM</name>
<protein>
    <submittedName>
        <fullName evidence="5">NAD(P)-dependent oxidoreductase</fullName>
    </submittedName>
</protein>
<dbReference type="PANTHER" id="PTHR43060">
    <property type="entry name" value="3-HYDROXYISOBUTYRATE DEHYDROGENASE-LIKE 1, MITOCHONDRIAL-RELATED"/>
    <property type="match status" value="1"/>
</dbReference>
<dbReference type="SUPFAM" id="SSF51735">
    <property type="entry name" value="NAD(P)-binding Rossmann-fold domains"/>
    <property type="match status" value="1"/>
</dbReference>
<dbReference type="PIRSF" id="PIRSF000103">
    <property type="entry name" value="HIBADH"/>
    <property type="match status" value="1"/>
</dbReference>
<evidence type="ECO:0000259" key="3">
    <source>
        <dbReference type="Pfam" id="PF03446"/>
    </source>
</evidence>
<dbReference type="Pfam" id="PF03446">
    <property type="entry name" value="NAD_binding_2"/>
    <property type="match status" value="1"/>
</dbReference>
<evidence type="ECO:0000313" key="5">
    <source>
        <dbReference type="EMBL" id="MCX2974963.1"/>
    </source>
</evidence>
<gene>
    <name evidence="5" type="ORF">EYC87_15325</name>
</gene>
<dbReference type="InterPro" id="IPR008927">
    <property type="entry name" value="6-PGluconate_DH-like_C_sf"/>
</dbReference>
<dbReference type="Gene3D" id="3.40.50.720">
    <property type="entry name" value="NAD(P)-binding Rossmann-like Domain"/>
    <property type="match status" value="1"/>
</dbReference>
<dbReference type="InterPro" id="IPR015815">
    <property type="entry name" value="HIBADH-related"/>
</dbReference>
<keyword evidence="1" id="KW-0560">Oxidoreductase</keyword>
<dbReference type="EMBL" id="SHNP01000005">
    <property type="protein sequence ID" value="MCX2974963.1"/>
    <property type="molecule type" value="Genomic_DNA"/>
</dbReference>
<evidence type="ECO:0000256" key="2">
    <source>
        <dbReference type="ARBA" id="ARBA00023027"/>
    </source>
</evidence>
<comment type="caution">
    <text evidence="5">The sequence shown here is derived from an EMBL/GenBank/DDBJ whole genome shotgun (WGS) entry which is preliminary data.</text>
</comment>